<dbReference type="Pfam" id="PF13274">
    <property type="entry name" value="SocA_Panacea"/>
    <property type="match status" value="1"/>
</dbReference>
<dbReference type="AlphaFoldDB" id="A0A377XNV0"/>
<reference evidence="2 3" key="1">
    <citation type="submission" date="2018-06" db="EMBL/GenBank/DDBJ databases">
        <authorList>
            <consortium name="Pathogen Informatics"/>
            <person name="Doyle S."/>
        </authorList>
    </citation>
    <scope>NUCLEOTIDE SEQUENCE [LARGE SCALE GENOMIC DNA]</scope>
    <source>
        <strain evidence="2 3">NCTC5047</strain>
    </source>
</reference>
<organism evidence="2 3">
    <name type="scientific">Klebsiella pneumoniae</name>
    <dbReference type="NCBI Taxonomy" id="573"/>
    <lineage>
        <taxon>Bacteria</taxon>
        <taxon>Pseudomonadati</taxon>
        <taxon>Pseudomonadota</taxon>
        <taxon>Gammaproteobacteria</taxon>
        <taxon>Enterobacterales</taxon>
        <taxon>Enterobacteriaceae</taxon>
        <taxon>Klebsiella/Raoultella group</taxon>
        <taxon>Klebsiella</taxon>
        <taxon>Klebsiella pneumoniae complex</taxon>
    </lineage>
</organism>
<evidence type="ECO:0000313" key="2">
    <source>
        <dbReference type="EMBL" id="STT84448.1"/>
    </source>
</evidence>
<protein>
    <submittedName>
        <fullName evidence="2">Uncharacterized phage-associated protein</fullName>
    </submittedName>
</protein>
<dbReference type="Proteomes" id="UP000254340">
    <property type="component" value="Unassembled WGS sequence"/>
</dbReference>
<dbReference type="InterPro" id="IPR025272">
    <property type="entry name" value="SocA_Panacea"/>
</dbReference>
<feature type="domain" description="Antitoxin SocA-like Panacea" evidence="1">
    <location>
        <begin position="32"/>
        <end position="147"/>
    </location>
</feature>
<accession>A0A377XNV0</accession>
<dbReference type="EMBL" id="UGLH01000006">
    <property type="protein sequence ID" value="STT84448.1"/>
    <property type="molecule type" value="Genomic_DNA"/>
</dbReference>
<sequence>MLKIRFDSEKALEAILYVASKAPVPDIYHVGKILYYADRAHLERYGRLITGDEYKAMKDGPVAENTYDIIKIAQGKGRFIPNGIKVEDIMSALRVYEKVHNYRVEPLRPVDDEVFSDSDLKCIDEAIDMIGKLSFGQIREMSHDEVWSSANENGEIPLEVIARSCKDADLLISHLFSGR</sequence>
<evidence type="ECO:0000313" key="3">
    <source>
        <dbReference type="Proteomes" id="UP000254340"/>
    </source>
</evidence>
<evidence type="ECO:0000259" key="1">
    <source>
        <dbReference type="Pfam" id="PF13274"/>
    </source>
</evidence>
<proteinExistence type="predicted"/>
<name>A0A377XNV0_KLEPN</name>
<gene>
    <name evidence="2" type="ORF">NCTC5047_05492</name>
</gene>